<protein>
    <recommendedName>
        <fullName evidence="1">DUF4460 domain-containing protein</fullName>
    </recommendedName>
</protein>
<dbReference type="EMBL" id="BTSX01000006">
    <property type="protein sequence ID" value="GMT05407.1"/>
    <property type="molecule type" value="Genomic_DNA"/>
</dbReference>
<dbReference type="AlphaFoldDB" id="A0AAV5UEW5"/>
<name>A0AAV5UEW5_9BILA</name>
<dbReference type="PANTHER" id="PTHR31596">
    <property type="entry name" value="T-CELL ACTIVATION INHIBITOR, MITOCHONDRIAL"/>
    <property type="match status" value="1"/>
</dbReference>
<reference evidence="2" key="1">
    <citation type="submission" date="2023-10" db="EMBL/GenBank/DDBJ databases">
        <title>Genome assembly of Pristionchus species.</title>
        <authorList>
            <person name="Yoshida K."/>
            <person name="Sommer R.J."/>
        </authorList>
    </citation>
    <scope>NUCLEOTIDE SEQUENCE</scope>
    <source>
        <strain evidence="2">RS0144</strain>
    </source>
</reference>
<dbReference type="InterPro" id="IPR028031">
    <property type="entry name" value="DUF4460"/>
</dbReference>
<feature type="non-terminal residue" evidence="2">
    <location>
        <position position="151"/>
    </location>
</feature>
<sequence length="151" mass="16597">VSVSLNEDIRMIPQRAPRSIKGGVTVARRWLSMQEANAALRPFYFAVHPDRFATMPDVRERNEKSLKIFNGYLNDLFPRPMLSSSKPIQVVFSIKDKAQGTLRDVNISLQGNDPVHIVRHALESCKLSTAHFKAAPAAAAAPGMAATGEIS</sequence>
<evidence type="ECO:0000313" key="2">
    <source>
        <dbReference type="EMBL" id="GMT05407.1"/>
    </source>
</evidence>
<keyword evidence="3" id="KW-1185">Reference proteome</keyword>
<dbReference type="Pfam" id="PF14687">
    <property type="entry name" value="DUF4460"/>
    <property type="match status" value="1"/>
</dbReference>
<feature type="non-terminal residue" evidence="2">
    <location>
        <position position="1"/>
    </location>
</feature>
<comment type="caution">
    <text evidence="2">The sequence shown here is derived from an EMBL/GenBank/DDBJ whole genome shotgun (WGS) entry which is preliminary data.</text>
</comment>
<proteinExistence type="predicted"/>
<organism evidence="2 3">
    <name type="scientific">Pristionchus entomophagus</name>
    <dbReference type="NCBI Taxonomy" id="358040"/>
    <lineage>
        <taxon>Eukaryota</taxon>
        <taxon>Metazoa</taxon>
        <taxon>Ecdysozoa</taxon>
        <taxon>Nematoda</taxon>
        <taxon>Chromadorea</taxon>
        <taxon>Rhabditida</taxon>
        <taxon>Rhabditina</taxon>
        <taxon>Diplogasteromorpha</taxon>
        <taxon>Diplogasteroidea</taxon>
        <taxon>Neodiplogasteridae</taxon>
        <taxon>Pristionchus</taxon>
    </lineage>
</organism>
<evidence type="ECO:0000313" key="3">
    <source>
        <dbReference type="Proteomes" id="UP001432027"/>
    </source>
</evidence>
<feature type="domain" description="DUF4460" evidence="1">
    <location>
        <begin position="29"/>
        <end position="127"/>
    </location>
</feature>
<evidence type="ECO:0000259" key="1">
    <source>
        <dbReference type="Pfam" id="PF14687"/>
    </source>
</evidence>
<dbReference type="Proteomes" id="UP001432027">
    <property type="component" value="Unassembled WGS sequence"/>
</dbReference>
<dbReference type="PANTHER" id="PTHR31596:SF1">
    <property type="entry name" value="T-CELL ACTIVATION INHIBITOR, MITOCHONDRIAL"/>
    <property type="match status" value="1"/>
</dbReference>
<accession>A0AAV5UEW5</accession>
<dbReference type="GO" id="GO:0005739">
    <property type="term" value="C:mitochondrion"/>
    <property type="evidence" value="ECO:0007669"/>
    <property type="project" value="TreeGrafter"/>
</dbReference>
<gene>
    <name evidence="2" type="ORF">PENTCL1PPCAC_27581</name>
</gene>
<dbReference type="InterPro" id="IPR027986">
    <property type="entry name" value="TCAIM"/>
</dbReference>